<proteinExistence type="predicted"/>
<comment type="caution">
    <text evidence="1">The sequence shown here is derived from an EMBL/GenBank/DDBJ whole genome shotgun (WGS) entry which is preliminary data.</text>
</comment>
<keyword evidence="2" id="KW-1185">Reference proteome</keyword>
<dbReference type="InterPro" id="IPR021210">
    <property type="entry name" value="Exosporium_BclB"/>
</dbReference>
<dbReference type="OrthoDB" id="946948at2"/>
<evidence type="ECO:0000313" key="2">
    <source>
        <dbReference type="Proteomes" id="UP000241964"/>
    </source>
</evidence>
<evidence type="ECO:0000313" key="1">
    <source>
        <dbReference type="EMBL" id="PSL24578.1"/>
    </source>
</evidence>
<gene>
    <name evidence="1" type="ORF">CLV60_1132</name>
</gene>
<organism evidence="1 2">
    <name type="scientific">Dyadobacter jiangsuensis</name>
    <dbReference type="NCBI Taxonomy" id="1591085"/>
    <lineage>
        <taxon>Bacteria</taxon>
        <taxon>Pseudomonadati</taxon>
        <taxon>Bacteroidota</taxon>
        <taxon>Cytophagia</taxon>
        <taxon>Cytophagales</taxon>
        <taxon>Spirosomataceae</taxon>
        <taxon>Dyadobacter</taxon>
    </lineage>
</organism>
<dbReference type="NCBIfam" id="TIGR03721">
    <property type="entry name" value="exospore_TM"/>
    <property type="match status" value="1"/>
</dbReference>
<protein>
    <submittedName>
        <fullName evidence="1">BclB C-terminal domain-containing protein</fullName>
    </submittedName>
</protein>
<dbReference type="Proteomes" id="UP000241964">
    <property type="component" value="Unassembled WGS sequence"/>
</dbReference>
<accession>A0A2P8FS71</accession>
<sequence>MKKLYKCDSLSSALKGTLLTALFVLLTFSVQAQVGIGTISPNASAQLDVQSTTKGLLAPRMTVAERNLIASPATGLLIFQTDSTPGFYYYNGTAWVPFVSTTAGGGAIIPYASGTPAVLTTVLGGLLNTRTVMGFGISAPGISVVGGIINATNLTNMAFSVPRDGVITSIAGNFSTTAALALVGSTITIRAQLYSAPAGSNNFTLVPGASVNLAPPMTGILAIGTTSSGTTTGLSIPVTAGTRLLLVFGADVTAGLDIAATIAGYASAGVGID</sequence>
<dbReference type="RefSeq" id="WP_106597935.1">
    <property type="nucleotide sequence ID" value="NZ_PYAS01000013.1"/>
</dbReference>
<dbReference type="AlphaFoldDB" id="A0A2P8FS71"/>
<name>A0A2P8FS71_9BACT</name>
<dbReference type="EMBL" id="PYAS01000013">
    <property type="protein sequence ID" value="PSL24578.1"/>
    <property type="molecule type" value="Genomic_DNA"/>
</dbReference>
<reference evidence="1 2" key="1">
    <citation type="submission" date="2018-03" db="EMBL/GenBank/DDBJ databases">
        <title>Genomic Encyclopedia of Archaeal and Bacterial Type Strains, Phase II (KMG-II): from individual species to whole genera.</title>
        <authorList>
            <person name="Goeker M."/>
        </authorList>
    </citation>
    <scope>NUCLEOTIDE SEQUENCE [LARGE SCALE GENOMIC DNA]</scope>
    <source>
        <strain evidence="1 2">DSM 29057</strain>
    </source>
</reference>